<dbReference type="PANTHER" id="PTHR35011">
    <property type="entry name" value="2,3-DIKETO-L-GULONATE TRAP TRANSPORTER SMALL PERMEASE PROTEIN YIAM"/>
    <property type="match status" value="1"/>
</dbReference>
<name>A0AAW5EWE3_CLOSY</name>
<evidence type="ECO:0000256" key="4">
    <source>
        <dbReference type="ARBA" id="ARBA00022519"/>
    </source>
</evidence>
<feature type="transmembrane region" description="Helical" evidence="9">
    <location>
        <begin position="55"/>
        <end position="72"/>
    </location>
</feature>
<keyword evidence="6 9" id="KW-1133">Transmembrane helix</keyword>
<feature type="transmembrane region" description="Helical" evidence="9">
    <location>
        <begin position="135"/>
        <end position="156"/>
    </location>
</feature>
<dbReference type="InterPro" id="IPR007387">
    <property type="entry name" value="TRAP_DctQ"/>
</dbReference>
<dbReference type="EMBL" id="JAQLGM010000054">
    <property type="protein sequence ID" value="MDB2001980.1"/>
    <property type="molecule type" value="Genomic_DNA"/>
</dbReference>
<dbReference type="InterPro" id="IPR055348">
    <property type="entry name" value="DctQ"/>
</dbReference>
<feature type="transmembrane region" description="Helical" evidence="9">
    <location>
        <begin position="92"/>
        <end position="111"/>
    </location>
</feature>
<gene>
    <name evidence="11" type="ORF">K5I21_01515</name>
    <name evidence="12" type="ORF">PM006_17420</name>
</gene>
<dbReference type="PANTHER" id="PTHR35011:SF2">
    <property type="entry name" value="2,3-DIKETO-L-GULONATE TRAP TRANSPORTER SMALL PERMEASE PROTEIN YIAM"/>
    <property type="match status" value="1"/>
</dbReference>
<keyword evidence="7 9" id="KW-0472">Membrane</keyword>
<dbReference type="Proteomes" id="UP001300871">
    <property type="component" value="Unassembled WGS sequence"/>
</dbReference>
<keyword evidence="2" id="KW-0813">Transport</keyword>
<evidence type="ECO:0000256" key="6">
    <source>
        <dbReference type="ARBA" id="ARBA00022989"/>
    </source>
</evidence>
<reference evidence="11" key="1">
    <citation type="journal article" date="2022" name="Cell Host Microbe">
        <title>Colonization of the live biotherapeutic product VE303 and modulation of the microbiota and metabolites in healthy volunteers.</title>
        <authorList>
            <person name="Dsouza M."/>
            <person name="Menon R."/>
            <person name="Crossette E."/>
            <person name="Bhattarai S.K."/>
            <person name="Schneider J."/>
            <person name="Kim Y.G."/>
            <person name="Reddy S."/>
            <person name="Caballero S."/>
            <person name="Felix C."/>
            <person name="Cornacchione L."/>
            <person name="Hendrickson J."/>
            <person name="Watson A.R."/>
            <person name="Minot S.S."/>
            <person name="Greenfield N."/>
            <person name="Schopf L."/>
            <person name="Szabady R."/>
            <person name="Patarroyo J."/>
            <person name="Smith W."/>
            <person name="Harrison P."/>
            <person name="Kuijper E.J."/>
            <person name="Kelly C.P."/>
            <person name="Olle B."/>
            <person name="Bobilev D."/>
            <person name="Silber J.L."/>
            <person name="Bucci V."/>
            <person name="Roberts B."/>
            <person name="Faith J."/>
            <person name="Norman J.M."/>
        </authorList>
    </citation>
    <scope>NUCLEOTIDE SEQUENCE</scope>
    <source>
        <strain evidence="11">VE303-04</strain>
    </source>
</reference>
<proteinExistence type="inferred from homology"/>
<sequence>MEKKSILSRIGNIYNNLEEYLLVVSLVINVLLVFLQVIMRTVFKNSLTWSEELSRYIFIWQIWLGASIALKYNEHIRVTLIYSFLKNKKVQAAIGLLADLIWFLFCAYMVVNGKDLLVSMAARRAVSSGLRLPLVYVYSVFPLASFLVCVRMLGVLGKDVKKLFIKGEEGGNAA</sequence>
<dbReference type="RefSeq" id="WP_003497235.1">
    <property type="nucleotide sequence ID" value="NZ_BAABZD010000003.1"/>
</dbReference>
<evidence type="ECO:0000256" key="9">
    <source>
        <dbReference type="SAM" id="Phobius"/>
    </source>
</evidence>
<keyword evidence="3" id="KW-1003">Cell membrane</keyword>
<dbReference type="EMBL" id="JAINVB010000001">
    <property type="protein sequence ID" value="MCK0084574.1"/>
    <property type="molecule type" value="Genomic_DNA"/>
</dbReference>
<dbReference type="GeneID" id="57967712"/>
<evidence type="ECO:0000313" key="12">
    <source>
        <dbReference type="EMBL" id="MDB2001980.1"/>
    </source>
</evidence>
<dbReference type="Proteomes" id="UP001203136">
    <property type="component" value="Unassembled WGS sequence"/>
</dbReference>
<keyword evidence="4" id="KW-0997">Cell inner membrane</keyword>
<evidence type="ECO:0000256" key="7">
    <source>
        <dbReference type="ARBA" id="ARBA00023136"/>
    </source>
</evidence>
<accession>A0AAW5EWE3</accession>
<dbReference type="GO" id="GO:0005886">
    <property type="term" value="C:plasma membrane"/>
    <property type="evidence" value="ECO:0007669"/>
    <property type="project" value="UniProtKB-SubCell"/>
</dbReference>
<evidence type="ECO:0000256" key="3">
    <source>
        <dbReference type="ARBA" id="ARBA00022475"/>
    </source>
</evidence>
<dbReference type="AlphaFoldDB" id="A0AAW5EWE3"/>
<feature type="domain" description="Tripartite ATP-independent periplasmic transporters DctQ component" evidence="10">
    <location>
        <begin position="30"/>
        <end position="159"/>
    </location>
</feature>
<feature type="transmembrane region" description="Helical" evidence="9">
    <location>
        <begin position="20"/>
        <end position="43"/>
    </location>
</feature>
<evidence type="ECO:0000313" key="13">
    <source>
        <dbReference type="Proteomes" id="UP001203136"/>
    </source>
</evidence>
<evidence type="ECO:0000256" key="1">
    <source>
        <dbReference type="ARBA" id="ARBA00004429"/>
    </source>
</evidence>
<evidence type="ECO:0000313" key="11">
    <source>
        <dbReference type="EMBL" id="MCK0084574.1"/>
    </source>
</evidence>
<protein>
    <submittedName>
        <fullName evidence="11">TRAP transporter small permease</fullName>
    </submittedName>
</protein>
<comment type="caution">
    <text evidence="11">The sequence shown here is derived from an EMBL/GenBank/DDBJ whole genome shotgun (WGS) entry which is preliminary data.</text>
</comment>
<dbReference type="GO" id="GO:0022857">
    <property type="term" value="F:transmembrane transporter activity"/>
    <property type="evidence" value="ECO:0007669"/>
    <property type="project" value="TreeGrafter"/>
</dbReference>
<evidence type="ECO:0000256" key="8">
    <source>
        <dbReference type="ARBA" id="ARBA00038436"/>
    </source>
</evidence>
<dbReference type="GO" id="GO:0015740">
    <property type="term" value="P:C4-dicarboxylate transport"/>
    <property type="evidence" value="ECO:0007669"/>
    <property type="project" value="TreeGrafter"/>
</dbReference>
<evidence type="ECO:0000259" key="10">
    <source>
        <dbReference type="Pfam" id="PF04290"/>
    </source>
</evidence>
<evidence type="ECO:0000256" key="2">
    <source>
        <dbReference type="ARBA" id="ARBA00022448"/>
    </source>
</evidence>
<reference evidence="12" key="2">
    <citation type="submission" date="2023-01" db="EMBL/GenBank/DDBJ databases">
        <title>Human gut microbiome strain richness.</title>
        <authorList>
            <person name="Chen-Liaw A."/>
        </authorList>
    </citation>
    <scope>NUCLEOTIDE SEQUENCE</scope>
    <source>
        <strain evidence="12">B1_m1001713B170214d0_201011</strain>
    </source>
</reference>
<dbReference type="Pfam" id="PF04290">
    <property type="entry name" value="DctQ"/>
    <property type="match status" value="1"/>
</dbReference>
<comment type="subcellular location">
    <subcellularLocation>
        <location evidence="1">Cell inner membrane</location>
        <topology evidence="1">Multi-pass membrane protein</topology>
    </subcellularLocation>
</comment>
<evidence type="ECO:0000256" key="5">
    <source>
        <dbReference type="ARBA" id="ARBA00022692"/>
    </source>
</evidence>
<keyword evidence="5 9" id="KW-0812">Transmembrane</keyword>
<organism evidence="11 13">
    <name type="scientific">Clostridium symbiosum</name>
    <name type="common">Bacteroides symbiosus</name>
    <dbReference type="NCBI Taxonomy" id="1512"/>
    <lineage>
        <taxon>Bacteria</taxon>
        <taxon>Bacillati</taxon>
        <taxon>Bacillota</taxon>
        <taxon>Clostridia</taxon>
        <taxon>Lachnospirales</taxon>
        <taxon>Lachnospiraceae</taxon>
        <taxon>Otoolea</taxon>
    </lineage>
</organism>
<comment type="similarity">
    <text evidence="8">Belongs to the TRAP transporter small permease family.</text>
</comment>